<dbReference type="EMBL" id="MU250543">
    <property type="protein sequence ID" value="KAG7443737.1"/>
    <property type="molecule type" value="Genomic_DNA"/>
</dbReference>
<evidence type="ECO:0000259" key="3">
    <source>
        <dbReference type="Pfam" id="PF00080"/>
    </source>
</evidence>
<dbReference type="Proteomes" id="UP000812287">
    <property type="component" value="Unassembled WGS sequence"/>
</dbReference>
<gene>
    <name evidence="4" type="ORF">BT62DRAFT_921685</name>
</gene>
<dbReference type="PRINTS" id="PR00068">
    <property type="entry name" value="CUZNDISMTASE"/>
</dbReference>
<dbReference type="EC" id="1.15.1.1" evidence="1"/>
<comment type="cofactor">
    <cofactor evidence="1">
        <name>Cu cation</name>
        <dbReference type="ChEBI" id="CHEBI:23378"/>
    </cofactor>
    <text evidence="1">Binds 1 copper ion per subunit.</text>
</comment>
<keyword evidence="1" id="KW-0479">Metal-binding</keyword>
<accession>A0A9P8ARD0</accession>
<dbReference type="AlphaFoldDB" id="A0A9P8ARD0"/>
<evidence type="ECO:0000256" key="2">
    <source>
        <dbReference type="SAM" id="SignalP"/>
    </source>
</evidence>
<dbReference type="Gene3D" id="2.60.40.200">
    <property type="entry name" value="Superoxide dismutase, copper/zinc binding domain"/>
    <property type="match status" value="1"/>
</dbReference>
<evidence type="ECO:0000256" key="1">
    <source>
        <dbReference type="RuleBase" id="RU000393"/>
    </source>
</evidence>
<keyword evidence="1" id="KW-0186">Copper</keyword>
<dbReference type="SUPFAM" id="SSF49329">
    <property type="entry name" value="Cu,Zn superoxide dismutase-like"/>
    <property type="match status" value="1"/>
</dbReference>
<keyword evidence="2" id="KW-0732">Signal</keyword>
<comment type="similarity">
    <text evidence="1">Belongs to the Cu-Zn superoxide dismutase family.</text>
</comment>
<name>A0A9P8ARD0_9AGAR</name>
<keyword evidence="1" id="KW-0862">Zinc</keyword>
<dbReference type="CDD" id="cd00305">
    <property type="entry name" value="Cu-Zn_Superoxide_Dismutase"/>
    <property type="match status" value="1"/>
</dbReference>
<keyword evidence="5" id="KW-1185">Reference proteome</keyword>
<dbReference type="GeneID" id="66106634"/>
<dbReference type="RefSeq" id="XP_043037237.1">
    <property type="nucleotide sequence ID" value="XM_043184337.1"/>
</dbReference>
<dbReference type="InterPro" id="IPR018152">
    <property type="entry name" value="SOD_Cu/Zn_BS"/>
</dbReference>
<feature type="chain" id="PRO_5040143117" description="Superoxide dismutase [Cu-Zn]" evidence="2">
    <location>
        <begin position="20"/>
        <end position="188"/>
    </location>
</feature>
<feature type="domain" description="Superoxide dismutase copper/zinc binding" evidence="3">
    <location>
        <begin position="41"/>
        <end position="182"/>
    </location>
</feature>
<organism evidence="4 5">
    <name type="scientific">Guyanagaster necrorhizus</name>
    <dbReference type="NCBI Taxonomy" id="856835"/>
    <lineage>
        <taxon>Eukaryota</taxon>
        <taxon>Fungi</taxon>
        <taxon>Dikarya</taxon>
        <taxon>Basidiomycota</taxon>
        <taxon>Agaricomycotina</taxon>
        <taxon>Agaricomycetes</taxon>
        <taxon>Agaricomycetidae</taxon>
        <taxon>Agaricales</taxon>
        <taxon>Marasmiineae</taxon>
        <taxon>Physalacriaceae</taxon>
        <taxon>Guyanagaster</taxon>
    </lineage>
</organism>
<feature type="signal peptide" evidence="2">
    <location>
        <begin position="1"/>
        <end position="19"/>
    </location>
</feature>
<dbReference type="GO" id="GO:0004784">
    <property type="term" value="F:superoxide dismutase activity"/>
    <property type="evidence" value="ECO:0007669"/>
    <property type="project" value="UniProtKB-EC"/>
</dbReference>
<proteinExistence type="inferred from homology"/>
<comment type="function">
    <text evidence="1">Destroys radicals which are normally produced within the cells and which are toxic to biological systems.</text>
</comment>
<comment type="catalytic activity">
    <reaction evidence="1">
        <text>2 superoxide + 2 H(+) = H2O2 + O2</text>
        <dbReference type="Rhea" id="RHEA:20696"/>
        <dbReference type="ChEBI" id="CHEBI:15378"/>
        <dbReference type="ChEBI" id="CHEBI:15379"/>
        <dbReference type="ChEBI" id="CHEBI:16240"/>
        <dbReference type="ChEBI" id="CHEBI:18421"/>
        <dbReference type="EC" id="1.15.1.1"/>
    </reaction>
</comment>
<dbReference type="PANTHER" id="PTHR10003">
    <property type="entry name" value="SUPEROXIDE DISMUTASE CU-ZN -RELATED"/>
    <property type="match status" value="1"/>
</dbReference>
<protein>
    <recommendedName>
        <fullName evidence="1">Superoxide dismutase [Cu-Zn]</fullName>
        <ecNumber evidence="1">1.15.1.1</ecNumber>
    </recommendedName>
</protein>
<keyword evidence="1" id="KW-0560">Oxidoreductase</keyword>
<comment type="caution">
    <text evidence="4">The sequence shown here is derived from an EMBL/GenBank/DDBJ whole genome shotgun (WGS) entry which is preliminary data.</text>
</comment>
<dbReference type="Pfam" id="PF00080">
    <property type="entry name" value="Sod_Cu"/>
    <property type="match status" value="1"/>
</dbReference>
<sequence>MFKYLLLALAISLPVFSKALDDSCPCALARAVAVLKGPSIVTGTVIFTQCACDKDGSEPVHVEGRIQGLTPNALRGFHVHQYGNLTDGCTSAGEHWNPFNATHGGLKAPINKRHAGDLGNIESNGNGVAVFDIANDLMTLKGPLSIVGRTIVVHAGTDDLGKGNATSLINGNSGARSACGVIAIGTKD</sequence>
<dbReference type="InterPro" id="IPR024134">
    <property type="entry name" value="SOD_Cu/Zn_/chaperone"/>
</dbReference>
<dbReference type="OrthoDB" id="2015551at2759"/>
<dbReference type="InterPro" id="IPR036423">
    <property type="entry name" value="SOD-like_Cu/Zn_dom_sf"/>
</dbReference>
<dbReference type="InterPro" id="IPR001424">
    <property type="entry name" value="SOD_Cu_Zn_dom"/>
</dbReference>
<evidence type="ECO:0000313" key="5">
    <source>
        <dbReference type="Proteomes" id="UP000812287"/>
    </source>
</evidence>
<evidence type="ECO:0000313" key="4">
    <source>
        <dbReference type="EMBL" id="KAG7443737.1"/>
    </source>
</evidence>
<dbReference type="GO" id="GO:0005507">
    <property type="term" value="F:copper ion binding"/>
    <property type="evidence" value="ECO:0007669"/>
    <property type="project" value="InterPro"/>
</dbReference>
<comment type="cofactor">
    <cofactor evidence="1">
        <name>Zn(2+)</name>
        <dbReference type="ChEBI" id="CHEBI:29105"/>
    </cofactor>
    <text evidence="1">Binds 1 zinc ion per subunit.</text>
</comment>
<dbReference type="PROSITE" id="PS00332">
    <property type="entry name" value="SOD_CU_ZN_2"/>
    <property type="match status" value="1"/>
</dbReference>
<reference evidence="4" key="1">
    <citation type="submission" date="2020-11" db="EMBL/GenBank/DDBJ databases">
        <title>Adaptations for nitrogen fixation in a non-lichenized fungal sporocarp promotes dispersal by wood-feeding termites.</title>
        <authorList>
            <consortium name="DOE Joint Genome Institute"/>
            <person name="Koch R.A."/>
            <person name="Yoon G."/>
            <person name="Arayal U."/>
            <person name="Lail K."/>
            <person name="Amirebrahimi M."/>
            <person name="Labutti K."/>
            <person name="Lipzen A."/>
            <person name="Riley R."/>
            <person name="Barry K."/>
            <person name="Henrissat B."/>
            <person name="Grigoriev I.V."/>
            <person name="Herr J.R."/>
            <person name="Aime M.C."/>
        </authorList>
    </citation>
    <scope>NUCLEOTIDE SEQUENCE</scope>
    <source>
        <strain evidence="4">MCA 3950</strain>
    </source>
</reference>